<feature type="transmembrane region" description="Helical" evidence="4">
    <location>
        <begin position="310"/>
        <end position="332"/>
    </location>
</feature>
<feature type="transmembrane region" description="Helical" evidence="4">
    <location>
        <begin position="35"/>
        <end position="59"/>
    </location>
</feature>
<evidence type="ECO:0000259" key="5">
    <source>
        <dbReference type="PROSITE" id="PS50850"/>
    </source>
</evidence>
<dbReference type="EMBL" id="AQQW01000012">
    <property type="protein sequence ID" value="ETW11393.1"/>
    <property type="molecule type" value="Genomic_DNA"/>
</dbReference>
<name>W4HG86_9RHOB</name>
<accession>W4HG86</accession>
<evidence type="ECO:0000256" key="1">
    <source>
        <dbReference type="ARBA" id="ARBA00022692"/>
    </source>
</evidence>
<feature type="transmembrane region" description="Helical" evidence="4">
    <location>
        <begin position="244"/>
        <end position="264"/>
    </location>
</feature>
<evidence type="ECO:0000256" key="4">
    <source>
        <dbReference type="SAM" id="Phobius"/>
    </source>
</evidence>
<keyword evidence="2 4" id="KW-1133">Transmembrane helix</keyword>
<organism evidence="6 7">
    <name type="scientific">Roseivivax marinus</name>
    <dbReference type="NCBI Taxonomy" id="1379903"/>
    <lineage>
        <taxon>Bacteria</taxon>
        <taxon>Pseudomonadati</taxon>
        <taxon>Pseudomonadota</taxon>
        <taxon>Alphaproteobacteria</taxon>
        <taxon>Rhodobacterales</taxon>
        <taxon>Roseobacteraceae</taxon>
        <taxon>Roseivivax</taxon>
    </lineage>
</organism>
<comment type="caution">
    <text evidence="6">The sequence shown here is derived from an EMBL/GenBank/DDBJ whole genome shotgun (WGS) entry which is preliminary data.</text>
</comment>
<protein>
    <submittedName>
        <fullName evidence="6">Major facilitator superfamily transporter</fullName>
    </submittedName>
</protein>
<sequence length="437" mass="46163">MAATPDRRASGLALRGGAAQSGRMPLLRFLRENSAWLLAGGLLTFLSSFGQTFFISIFAGDIRAEFGLSHGAWGGIYTIGTTLSAMLMVGAGALTDRFRSRVLGTLALVCLAAACVGMAANHSAWLLPLAILALRFFGQGMMGLIAMVSMSRWFVAARGRALSLAGLGVTLGQAILPVIFVALMPILPWRMLWLLAGGIALCGIPVLLMLLRKERTPQSHTHESESAGMEGRHWTRGEVLRHPLFWMMAPALMGPPAFGTALFFQQVHFTEVKGWALIDFVAFMPLFTAVTVVSMMLSGAAIDRFGTARVLPFYLVPCVVAFALFGAGGPLWTGALGLAVMALTQGAQATLPNAFWAEFFGTRYLGAIKSMGTAIMVFGTAIGPGLTGGLIDAGIGIEAQFLGVAVYFVLAIAGILAGLSFVRTRAAAGAPERPGLY</sequence>
<dbReference type="PANTHER" id="PTHR11360">
    <property type="entry name" value="MONOCARBOXYLATE TRANSPORTER"/>
    <property type="match status" value="1"/>
</dbReference>
<evidence type="ECO:0000313" key="7">
    <source>
        <dbReference type="Proteomes" id="UP000019063"/>
    </source>
</evidence>
<feature type="transmembrane region" description="Helical" evidence="4">
    <location>
        <begin position="102"/>
        <end position="120"/>
    </location>
</feature>
<gene>
    <name evidence="6" type="ORF">ATO8_17020</name>
</gene>
<dbReference type="Pfam" id="PF07690">
    <property type="entry name" value="MFS_1"/>
    <property type="match status" value="1"/>
</dbReference>
<dbReference type="Proteomes" id="UP000019063">
    <property type="component" value="Unassembled WGS sequence"/>
</dbReference>
<dbReference type="InterPro" id="IPR011701">
    <property type="entry name" value="MFS"/>
</dbReference>
<keyword evidence="7" id="KW-1185">Reference proteome</keyword>
<proteinExistence type="predicted"/>
<keyword evidence="3 4" id="KW-0472">Membrane</keyword>
<keyword evidence="1 4" id="KW-0812">Transmembrane</keyword>
<feature type="transmembrane region" description="Helical" evidence="4">
    <location>
        <begin position="161"/>
        <end position="186"/>
    </location>
</feature>
<dbReference type="Gene3D" id="1.20.1250.20">
    <property type="entry name" value="MFS general substrate transporter like domains"/>
    <property type="match status" value="1"/>
</dbReference>
<feature type="domain" description="Major facilitator superfamily (MFS) profile" evidence="5">
    <location>
        <begin position="36"/>
        <end position="426"/>
    </location>
</feature>
<dbReference type="InterPro" id="IPR036259">
    <property type="entry name" value="MFS_trans_sf"/>
</dbReference>
<dbReference type="PANTHER" id="PTHR11360:SF308">
    <property type="entry name" value="BLL3089 PROTEIN"/>
    <property type="match status" value="1"/>
</dbReference>
<evidence type="ECO:0000256" key="2">
    <source>
        <dbReference type="ARBA" id="ARBA00022989"/>
    </source>
</evidence>
<feature type="transmembrane region" description="Helical" evidence="4">
    <location>
        <begin position="126"/>
        <end position="149"/>
    </location>
</feature>
<dbReference type="AlphaFoldDB" id="W4HG86"/>
<dbReference type="GO" id="GO:0022857">
    <property type="term" value="F:transmembrane transporter activity"/>
    <property type="evidence" value="ECO:0007669"/>
    <property type="project" value="InterPro"/>
</dbReference>
<dbReference type="STRING" id="1379903.ATO8_17020"/>
<dbReference type="PROSITE" id="PS50850">
    <property type="entry name" value="MFS"/>
    <property type="match status" value="1"/>
</dbReference>
<feature type="transmembrane region" description="Helical" evidence="4">
    <location>
        <begin position="276"/>
        <end position="298"/>
    </location>
</feature>
<reference evidence="6 7" key="1">
    <citation type="journal article" date="2014" name="Antonie Van Leeuwenhoek">
        <title>Roseivivax atlanticus sp. nov., isolated from surface seawater of the Atlantic Ocean.</title>
        <authorList>
            <person name="Li G."/>
            <person name="Lai Q."/>
            <person name="Liu X."/>
            <person name="Sun F."/>
            <person name="Shao Z."/>
        </authorList>
    </citation>
    <scope>NUCLEOTIDE SEQUENCE [LARGE SCALE GENOMIC DNA]</scope>
    <source>
        <strain evidence="6 7">22II-s10s</strain>
    </source>
</reference>
<feature type="transmembrane region" description="Helical" evidence="4">
    <location>
        <begin position="338"/>
        <end position="361"/>
    </location>
</feature>
<dbReference type="InterPro" id="IPR020846">
    <property type="entry name" value="MFS_dom"/>
</dbReference>
<dbReference type="InterPro" id="IPR050327">
    <property type="entry name" value="Proton-linked_MCT"/>
</dbReference>
<dbReference type="eggNOG" id="COG2814">
    <property type="taxonomic scope" value="Bacteria"/>
</dbReference>
<evidence type="ECO:0000256" key="3">
    <source>
        <dbReference type="ARBA" id="ARBA00023136"/>
    </source>
</evidence>
<dbReference type="PATRIC" id="fig|1317118.6.peg.3504"/>
<dbReference type="SUPFAM" id="SSF103473">
    <property type="entry name" value="MFS general substrate transporter"/>
    <property type="match status" value="1"/>
</dbReference>
<feature type="transmembrane region" description="Helical" evidence="4">
    <location>
        <begin position="71"/>
        <end position="95"/>
    </location>
</feature>
<feature type="transmembrane region" description="Helical" evidence="4">
    <location>
        <begin position="192"/>
        <end position="211"/>
    </location>
</feature>
<evidence type="ECO:0000313" key="6">
    <source>
        <dbReference type="EMBL" id="ETW11393.1"/>
    </source>
</evidence>
<feature type="transmembrane region" description="Helical" evidence="4">
    <location>
        <begin position="373"/>
        <end position="395"/>
    </location>
</feature>
<feature type="transmembrane region" description="Helical" evidence="4">
    <location>
        <begin position="401"/>
        <end position="422"/>
    </location>
</feature>